<dbReference type="EMBL" id="VFRA01000001">
    <property type="protein sequence ID" value="TQO19867.1"/>
    <property type="molecule type" value="Genomic_DNA"/>
</dbReference>
<accession>A0A8H2PUN1</accession>
<dbReference type="PANTHER" id="PTHR11365:SF23">
    <property type="entry name" value="HYPOTHETICAL 5-OXOPROLINASE (EUROFUNG)-RELATED"/>
    <property type="match status" value="1"/>
</dbReference>
<dbReference type="InterPro" id="IPR045079">
    <property type="entry name" value="Oxoprolinase-like"/>
</dbReference>
<dbReference type="GO" id="GO:0006749">
    <property type="term" value="P:glutathione metabolic process"/>
    <property type="evidence" value="ECO:0007669"/>
    <property type="project" value="TreeGrafter"/>
</dbReference>
<name>A0A8H2PUN1_9MICO</name>
<dbReference type="AlphaFoldDB" id="A0A8H2PUN1"/>
<gene>
    <name evidence="3" type="ORF">FB472_1465</name>
</gene>
<dbReference type="InterPro" id="IPR003692">
    <property type="entry name" value="Hydantoinase_B"/>
</dbReference>
<dbReference type="GO" id="GO:0017168">
    <property type="term" value="F:5-oxoprolinase (ATP-hydrolyzing) activity"/>
    <property type="evidence" value="ECO:0007669"/>
    <property type="project" value="TreeGrafter"/>
</dbReference>
<sequence>MNTGSTITSANEGKIDPVTVEVIRNAFDSIAAQMNNNLARSAYTPIIYEMKDCSVGLFNADGELLGQAPGLPIFLGALDAAIAVTTEHIGGVEHYRDGDVFAINDSYQVGSHLNDISIFSPIFYDGKLVGFGATKAHWLDIGAKDAGQAMDSTSIYQEGYRLGPTYLYRAGVRDDQMIEFLMRNSRLPRSIWGDMHAQVAACHTGERMLQGLYERYGTAAIDGAAEQVFAQCERLDHEAVTAIPDGVYRADGALDSWGPNGGPVPVRLVVTVKGDQIELDLTESSAQTPGSMNCGRAQTVSAARLAFKFLVNPDIPVTAGTFRNMTVVTKPRTVFAAEEPAACQFYYPHLGMMIDLFIKALAPAMPDAVNAGQPADAMNILFAGVDESGEEFFSGEATGVGWGGLSDRDGANGSINYGGGDLKNYPIEVVESRYPLRIAGYGLEPDSGGTGKHRGGLGIWREYETLADHTTVSLWFERSQQPAWGLFGGSDGQPTDVVVTRDGIEEHILKVNALPLPKGSKVRIQTGGGGGFGDPGDRDPAAFTEDLHNGYVTRPCATTQPTPQEESPTQEI</sequence>
<dbReference type="RefSeq" id="WP_215730408.1">
    <property type="nucleotide sequence ID" value="NZ_VFRA01000001.1"/>
</dbReference>
<evidence type="ECO:0000313" key="3">
    <source>
        <dbReference type="EMBL" id="TQO19867.1"/>
    </source>
</evidence>
<evidence type="ECO:0000256" key="1">
    <source>
        <dbReference type="SAM" id="MobiDB-lite"/>
    </source>
</evidence>
<organism evidence="3 4">
    <name type="scientific">Rhodoglobus vestalii</name>
    <dbReference type="NCBI Taxonomy" id="193384"/>
    <lineage>
        <taxon>Bacteria</taxon>
        <taxon>Bacillati</taxon>
        <taxon>Actinomycetota</taxon>
        <taxon>Actinomycetes</taxon>
        <taxon>Micrococcales</taxon>
        <taxon>Microbacteriaceae</taxon>
        <taxon>Rhodoglobus</taxon>
    </lineage>
</organism>
<evidence type="ECO:0000313" key="4">
    <source>
        <dbReference type="Proteomes" id="UP000316560"/>
    </source>
</evidence>
<evidence type="ECO:0000259" key="2">
    <source>
        <dbReference type="Pfam" id="PF02538"/>
    </source>
</evidence>
<dbReference type="GO" id="GO:0005829">
    <property type="term" value="C:cytosol"/>
    <property type="evidence" value="ECO:0007669"/>
    <property type="project" value="TreeGrafter"/>
</dbReference>
<feature type="domain" description="Hydantoinase B/oxoprolinase" evidence="2">
    <location>
        <begin position="16"/>
        <end position="535"/>
    </location>
</feature>
<feature type="compositionally biased region" description="Low complexity" evidence="1">
    <location>
        <begin position="558"/>
        <end position="572"/>
    </location>
</feature>
<protein>
    <submittedName>
        <fullName evidence="3">N-methylhydantoinase B</fullName>
    </submittedName>
</protein>
<dbReference type="Pfam" id="PF02538">
    <property type="entry name" value="Hydantoinase_B"/>
    <property type="match status" value="1"/>
</dbReference>
<feature type="compositionally biased region" description="Basic and acidic residues" evidence="1">
    <location>
        <begin position="535"/>
        <end position="548"/>
    </location>
</feature>
<comment type="caution">
    <text evidence="3">The sequence shown here is derived from an EMBL/GenBank/DDBJ whole genome shotgun (WGS) entry which is preliminary data.</text>
</comment>
<reference evidence="3 4" key="1">
    <citation type="submission" date="2019-06" db="EMBL/GenBank/DDBJ databases">
        <title>Sequencing the genomes of 1000 actinobacteria strains.</title>
        <authorList>
            <person name="Klenk H.-P."/>
        </authorList>
    </citation>
    <scope>NUCLEOTIDE SEQUENCE [LARGE SCALE GENOMIC DNA]</scope>
    <source>
        <strain evidence="3 4">DSM 21947</strain>
    </source>
</reference>
<dbReference type="PANTHER" id="PTHR11365">
    <property type="entry name" value="5-OXOPROLINASE RELATED"/>
    <property type="match status" value="1"/>
</dbReference>
<dbReference type="Proteomes" id="UP000316560">
    <property type="component" value="Unassembled WGS sequence"/>
</dbReference>
<keyword evidence="4" id="KW-1185">Reference proteome</keyword>
<proteinExistence type="predicted"/>
<feature type="region of interest" description="Disordered" evidence="1">
    <location>
        <begin position="529"/>
        <end position="572"/>
    </location>
</feature>